<gene>
    <name evidence="7" type="ORF">ADK75_24510</name>
</gene>
<evidence type="ECO:0000256" key="1">
    <source>
        <dbReference type="ARBA" id="ARBA00010378"/>
    </source>
</evidence>
<dbReference type="InterPro" id="IPR003593">
    <property type="entry name" value="AAA+_ATPase"/>
</dbReference>
<keyword evidence="2" id="KW-0547">Nucleotide-binding</keyword>
<evidence type="ECO:0000313" key="8">
    <source>
        <dbReference type="Proteomes" id="UP000037084"/>
    </source>
</evidence>
<dbReference type="SMART" id="SM00028">
    <property type="entry name" value="TPR"/>
    <property type="match status" value="2"/>
</dbReference>
<dbReference type="InterPro" id="IPR019734">
    <property type="entry name" value="TPR_rpt"/>
</dbReference>
<evidence type="ECO:0000256" key="5">
    <source>
        <dbReference type="SAM" id="MobiDB-lite"/>
    </source>
</evidence>
<dbReference type="Proteomes" id="UP000037084">
    <property type="component" value="Unassembled WGS sequence"/>
</dbReference>
<reference evidence="8" key="1">
    <citation type="submission" date="2015-07" db="EMBL/GenBank/DDBJ databases">
        <authorList>
            <consortium name="Consortium for Microbial Forensics and Genomics (microFORGE)"/>
            <person name="Knight B.M."/>
            <person name="Roberts D.P."/>
            <person name="Lin D."/>
            <person name="Hari K."/>
            <person name="Fletcher J."/>
            <person name="Melcher U."/>
            <person name="Blagden T."/>
            <person name="Winegar R.A."/>
        </authorList>
    </citation>
    <scope>NUCLEOTIDE SEQUENCE [LARGE SCALE GENOMIC DNA]</scope>
    <source>
        <strain evidence="8">NRRL B-1447</strain>
    </source>
</reference>
<dbReference type="SUPFAM" id="SSF48452">
    <property type="entry name" value="TPR-like"/>
    <property type="match status" value="2"/>
</dbReference>
<dbReference type="Pfam" id="PF21545">
    <property type="entry name" value="T7SS_EccA1_N"/>
    <property type="match status" value="1"/>
</dbReference>
<keyword evidence="4" id="KW-0802">TPR repeat</keyword>
<evidence type="ECO:0000256" key="2">
    <source>
        <dbReference type="ARBA" id="ARBA00022741"/>
    </source>
</evidence>
<dbReference type="AlphaFoldDB" id="A0A0L8MA43"/>
<dbReference type="PROSITE" id="PS50005">
    <property type="entry name" value="TPR"/>
    <property type="match status" value="1"/>
</dbReference>
<dbReference type="InterPro" id="IPR011990">
    <property type="entry name" value="TPR-like_helical_dom_sf"/>
</dbReference>
<dbReference type="InterPro" id="IPR049078">
    <property type="entry name" value="T7SS_EccA1-like_N"/>
</dbReference>
<dbReference type="Gene3D" id="3.40.50.300">
    <property type="entry name" value="P-loop containing nucleotide triphosphate hydrolases"/>
    <property type="match status" value="1"/>
</dbReference>
<dbReference type="Gene3D" id="1.10.8.60">
    <property type="match status" value="1"/>
</dbReference>
<dbReference type="PANTHER" id="PTHR43392:SF2">
    <property type="entry name" value="AAA-TYPE ATPASE FAMILY PROTEIN _ ANKYRIN REPEAT FAMILY PROTEIN"/>
    <property type="match status" value="1"/>
</dbReference>
<protein>
    <submittedName>
        <fullName evidence="7">ATPase AAA</fullName>
    </submittedName>
</protein>
<dbReference type="Pfam" id="PF00004">
    <property type="entry name" value="AAA"/>
    <property type="match status" value="1"/>
</dbReference>
<dbReference type="EMBL" id="LGUV01000341">
    <property type="protein sequence ID" value="KOG47258.1"/>
    <property type="molecule type" value="Genomic_DNA"/>
</dbReference>
<dbReference type="PATRIC" id="fig|1961.12.peg.5492"/>
<evidence type="ECO:0000256" key="3">
    <source>
        <dbReference type="ARBA" id="ARBA00022840"/>
    </source>
</evidence>
<dbReference type="FunFam" id="3.40.50.300:FF:000216">
    <property type="entry name" value="Type VII secretion ATPase EccA"/>
    <property type="match status" value="1"/>
</dbReference>
<evidence type="ECO:0000313" key="7">
    <source>
        <dbReference type="EMBL" id="KOG47258.1"/>
    </source>
</evidence>
<dbReference type="PRINTS" id="PR00819">
    <property type="entry name" value="CBXCFQXSUPER"/>
</dbReference>
<dbReference type="GO" id="GO:0005524">
    <property type="term" value="F:ATP binding"/>
    <property type="evidence" value="ECO:0007669"/>
    <property type="project" value="UniProtKB-KW"/>
</dbReference>
<proteinExistence type="inferred from homology"/>
<dbReference type="InterPro" id="IPR050773">
    <property type="entry name" value="CbxX/CfxQ_RuBisCO_ESX"/>
</dbReference>
<dbReference type="InterPro" id="IPR027417">
    <property type="entry name" value="P-loop_NTPase"/>
</dbReference>
<feature type="region of interest" description="Disordered" evidence="5">
    <location>
        <begin position="240"/>
        <end position="269"/>
    </location>
</feature>
<accession>A0A0L8MA43</accession>
<dbReference type="PANTHER" id="PTHR43392">
    <property type="entry name" value="AAA-TYPE ATPASE FAMILY PROTEIN / ANKYRIN REPEAT FAMILY PROTEIN"/>
    <property type="match status" value="1"/>
</dbReference>
<evidence type="ECO:0000259" key="6">
    <source>
        <dbReference type="SMART" id="SM00382"/>
    </source>
</evidence>
<dbReference type="CDD" id="cd00009">
    <property type="entry name" value="AAA"/>
    <property type="match status" value="1"/>
</dbReference>
<sequence>MRKGEQAWLQGVAQLRLGNRGAAADSFRAAVEHNPHAADAWLGLHAAGQLQGQAVEAMHAQARSFGEMRTMLRTPLSSRFQIGTYVTFRLETPRDLWLARAAKLLDDGLLDQAWDMLSHAVLDCDETRFVCARYAFLKKDWPLLLTFAEGIRDSLLRDESQLCVAAGLIAQGVSHEALNVLNPLPLALGDNAGFLGEVAYLRGGAYEQLGRGEEALQQFQRAFRYSPNLADVAQRAKVTPPPAARVPAQAASAAPRKQHEGPSGGTLSDEERSVLLDEAMAELDGMVGLAPVKRQVRSLSAQLRMAAVRRSQGLAAAPTPQHLVFAGPPGTGKTTVARVVGKVFAGLGLLERGHVVEAQRVDLVGGHLGETAIKTSEAIDRALDGVLFIDEAYALSNTGYSGGDAFGKEALQVLLKRAEDDRHRLVVVLAGYPDEIAELLSTNPGLASRFSTRVDFPSYTADELVLIAESFLAAQGDSLTEEAAVALRMSCDLVVTEGAIDRLGNGRFARELARKTAAARDLRVFDRHGISGVPSQDEVTTLYVCDVMDAHQELTGSIQPRPSAAPEG</sequence>
<comment type="caution">
    <text evidence="7">The sequence shown here is derived from an EMBL/GenBank/DDBJ whole genome shotgun (WGS) entry which is preliminary data.</text>
</comment>
<feature type="compositionally biased region" description="Low complexity" evidence="5">
    <location>
        <begin position="245"/>
        <end position="255"/>
    </location>
</feature>
<comment type="similarity">
    <text evidence="1">Belongs to the CbxX/CfxQ family.</text>
</comment>
<dbReference type="Gene3D" id="1.25.40.10">
    <property type="entry name" value="Tetratricopeptide repeat domain"/>
    <property type="match status" value="1"/>
</dbReference>
<dbReference type="InterPro" id="IPR003959">
    <property type="entry name" value="ATPase_AAA_core"/>
</dbReference>
<evidence type="ECO:0000256" key="4">
    <source>
        <dbReference type="PROSITE-ProRule" id="PRU00339"/>
    </source>
</evidence>
<feature type="repeat" description="TPR" evidence="4">
    <location>
        <begin position="196"/>
        <end position="229"/>
    </location>
</feature>
<dbReference type="SMART" id="SM00382">
    <property type="entry name" value="AAA"/>
    <property type="match status" value="1"/>
</dbReference>
<organism evidence="7 8">
    <name type="scientific">Streptomyces virginiae</name>
    <name type="common">Streptomyces cinnamonensis</name>
    <dbReference type="NCBI Taxonomy" id="1961"/>
    <lineage>
        <taxon>Bacteria</taxon>
        <taxon>Bacillati</taxon>
        <taxon>Actinomycetota</taxon>
        <taxon>Actinomycetes</taxon>
        <taxon>Kitasatosporales</taxon>
        <taxon>Streptomycetaceae</taxon>
        <taxon>Streptomyces</taxon>
    </lineage>
</organism>
<dbReference type="SUPFAM" id="SSF52540">
    <property type="entry name" value="P-loop containing nucleoside triphosphate hydrolases"/>
    <property type="match status" value="1"/>
</dbReference>
<dbReference type="InterPro" id="IPR000641">
    <property type="entry name" value="CbxX/CfxQ"/>
</dbReference>
<name>A0A0L8MA43_STRVG</name>
<feature type="domain" description="AAA+ ATPase" evidence="6">
    <location>
        <begin position="319"/>
        <end position="460"/>
    </location>
</feature>
<keyword evidence="3" id="KW-0067">ATP-binding</keyword>
<dbReference type="GO" id="GO:0016887">
    <property type="term" value="F:ATP hydrolysis activity"/>
    <property type="evidence" value="ECO:0007669"/>
    <property type="project" value="InterPro"/>
</dbReference>